<dbReference type="EMBL" id="JYIX01000039">
    <property type="protein sequence ID" value="KJL31419.1"/>
    <property type="molecule type" value="Genomic_DNA"/>
</dbReference>
<dbReference type="Gene3D" id="3.40.1610.10">
    <property type="entry name" value="CV3147-like domain"/>
    <property type="match status" value="1"/>
</dbReference>
<reference evidence="3 4" key="1">
    <citation type="submission" date="2015-02" db="EMBL/GenBank/DDBJ databases">
        <title>Draft genome sequences of ten Microbacterium spp. with emphasis on heavy metal contaminated environments.</title>
        <authorList>
            <person name="Corretto E."/>
        </authorList>
    </citation>
    <scope>NUCLEOTIDE SEQUENCE [LARGE SCALE GENOMIC DNA]</scope>
    <source>
        <strain evidence="3 4">ARN176</strain>
    </source>
</reference>
<evidence type="ECO:0000313" key="3">
    <source>
        <dbReference type="EMBL" id="KJL31419.1"/>
    </source>
</evidence>
<dbReference type="AlphaFoldDB" id="A0A0F0LFF6"/>
<name>A0A0F0LFF6_9MICO</name>
<dbReference type="InterPro" id="IPR048350">
    <property type="entry name" value="S-Me-THD-like_C"/>
</dbReference>
<organism evidence="3 4">
    <name type="scientific">Microbacterium azadirachtae</name>
    <dbReference type="NCBI Taxonomy" id="582680"/>
    <lineage>
        <taxon>Bacteria</taxon>
        <taxon>Bacillati</taxon>
        <taxon>Actinomycetota</taxon>
        <taxon>Actinomycetes</taxon>
        <taxon>Micrococcales</taxon>
        <taxon>Microbacteriaceae</taxon>
        <taxon>Microbacterium</taxon>
    </lineage>
</organism>
<evidence type="ECO:0000259" key="2">
    <source>
        <dbReference type="Pfam" id="PF20906"/>
    </source>
</evidence>
<sequence>MAWRLRPEDVTALALGCALLGSGGGGTTTMLELMLAGVDSGPRPLVDVDELDPSTPCFGAAFVGSTILLGERMPGLAPFGRLVAAAERWLGTRIPAVCSIEGGGLNSLVPFLFSGERTIVDADCTGRAVPELDQMSLFVDRVPGLVFTCESGAGGVALVETDRAVDAERIVRSAIIQAGGSGAAVLAGFTVGDLREHAMPGHQRRALALGRAFLAARFTSPAELAATLGARLLTEGRIDRISPHHADPHVQSVEIAGPGGAVDRVVTRSESLAVLSDGALLASAPAIIVVLDAASREILQVTDLVPGRRVVVLSLPAPDWWLERPDRLRRVLPSTYGLAELDAA</sequence>
<dbReference type="STRING" id="582680.RS86_03542"/>
<feature type="domain" description="S-Me-THD-like C-terminal" evidence="2">
    <location>
        <begin position="166"/>
        <end position="341"/>
    </location>
</feature>
<proteinExistence type="predicted"/>
<accession>A0A0F0LFF6</accession>
<comment type="caution">
    <text evidence="3">The sequence shown here is derived from an EMBL/GenBank/DDBJ whole genome shotgun (WGS) entry which is preliminary data.</text>
</comment>
<gene>
    <name evidence="3" type="ORF">RS86_03542</name>
</gene>
<dbReference type="InterPro" id="IPR010318">
    <property type="entry name" value="S-Me-THD_N"/>
</dbReference>
<dbReference type="Pfam" id="PF06032">
    <property type="entry name" value="S-Me-THD_N"/>
    <property type="match status" value="1"/>
</dbReference>
<feature type="domain" description="S-Me-THD N-terminal" evidence="1">
    <location>
        <begin position="8"/>
        <end position="160"/>
    </location>
</feature>
<dbReference type="InterPro" id="IPR027479">
    <property type="entry name" value="S-Me-THD_N_sf"/>
</dbReference>
<dbReference type="PATRIC" id="fig|582680.6.peg.3626"/>
<evidence type="ECO:0000259" key="1">
    <source>
        <dbReference type="Pfam" id="PF06032"/>
    </source>
</evidence>
<evidence type="ECO:0008006" key="5">
    <source>
        <dbReference type="Google" id="ProtNLM"/>
    </source>
</evidence>
<evidence type="ECO:0000313" key="4">
    <source>
        <dbReference type="Proteomes" id="UP000033740"/>
    </source>
</evidence>
<keyword evidence="4" id="KW-1185">Reference proteome</keyword>
<protein>
    <recommendedName>
        <fullName evidence="5">DUF917 domain-containing protein</fullName>
    </recommendedName>
</protein>
<dbReference type="RefSeq" id="WP_045273538.1">
    <property type="nucleotide sequence ID" value="NZ_JYIX01000039.1"/>
</dbReference>
<dbReference type="SUPFAM" id="SSF160991">
    <property type="entry name" value="CV3147-like"/>
    <property type="match status" value="1"/>
</dbReference>
<dbReference type="Proteomes" id="UP000033740">
    <property type="component" value="Unassembled WGS sequence"/>
</dbReference>
<dbReference type="Pfam" id="PF20906">
    <property type="entry name" value="S-Me-THD_C"/>
    <property type="match status" value="1"/>
</dbReference>